<dbReference type="NCBIfam" id="NF006168">
    <property type="entry name" value="PRK08309.1"/>
    <property type="match status" value="1"/>
</dbReference>
<evidence type="ECO:0000313" key="2">
    <source>
        <dbReference type="Proteomes" id="UP001256827"/>
    </source>
</evidence>
<proteinExistence type="predicted"/>
<dbReference type="Pfam" id="PF00106">
    <property type="entry name" value="adh_short"/>
    <property type="match status" value="1"/>
</dbReference>
<sequence>MGKEALVVGGSGMLAEVSRWLARTGYHVTVIGREQSRLDRVAEESDTPGSFTMLALDYRDTEALKQAVSDLVRHRGPVDVVVAWIHGTAPDALAAIQRELMGQKKEWLLFHVCGSRAWIQPPAVEEIAYCRYRRVILGFVTDAQSSRWLTHSEISRGVIRAMQTDEPLSIVGTVEPWERRPTE</sequence>
<dbReference type="SUPFAM" id="SSF51735">
    <property type="entry name" value="NAD(P)-binding Rossmann-fold domains"/>
    <property type="match status" value="1"/>
</dbReference>
<dbReference type="InterPro" id="IPR002347">
    <property type="entry name" value="SDR_fam"/>
</dbReference>
<name>A0ABY9TBB9_BREBE</name>
<reference evidence="1 2" key="1">
    <citation type="submission" date="2023-09" db="EMBL/GenBank/DDBJ databases">
        <title>Complete Genome and Methylome dissection of Bacillus brevis NEB573 original source of BbsI restriction endonuclease.</title>
        <authorList>
            <person name="Fomenkov A."/>
            <person name="Roberts R.D."/>
        </authorList>
    </citation>
    <scope>NUCLEOTIDE SEQUENCE [LARGE SCALE GENOMIC DNA]</scope>
    <source>
        <strain evidence="1 2">NEB573</strain>
    </source>
</reference>
<dbReference type="RefSeq" id="WP_310771723.1">
    <property type="nucleotide sequence ID" value="NZ_CP134050.1"/>
</dbReference>
<accession>A0ABY9TBB9</accession>
<protein>
    <submittedName>
        <fullName evidence="1">Short-chain dehydrogenase</fullName>
    </submittedName>
</protein>
<dbReference type="Gene3D" id="3.40.50.720">
    <property type="entry name" value="NAD(P)-binding Rossmann-like Domain"/>
    <property type="match status" value="1"/>
</dbReference>
<gene>
    <name evidence="1" type="ORF">RGB73_10675</name>
</gene>
<dbReference type="Proteomes" id="UP001256827">
    <property type="component" value="Chromosome"/>
</dbReference>
<organism evidence="1 2">
    <name type="scientific">Brevibacillus brevis</name>
    <name type="common">Bacillus brevis</name>
    <dbReference type="NCBI Taxonomy" id="1393"/>
    <lineage>
        <taxon>Bacteria</taxon>
        <taxon>Bacillati</taxon>
        <taxon>Bacillota</taxon>
        <taxon>Bacilli</taxon>
        <taxon>Bacillales</taxon>
        <taxon>Paenibacillaceae</taxon>
        <taxon>Brevibacillus</taxon>
    </lineage>
</organism>
<dbReference type="EMBL" id="CP134050">
    <property type="protein sequence ID" value="WNC16754.1"/>
    <property type="molecule type" value="Genomic_DNA"/>
</dbReference>
<keyword evidence="2" id="KW-1185">Reference proteome</keyword>
<dbReference type="InterPro" id="IPR036291">
    <property type="entry name" value="NAD(P)-bd_dom_sf"/>
</dbReference>
<evidence type="ECO:0000313" key="1">
    <source>
        <dbReference type="EMBL" id="WNC16754.1"/>
    </source>
</evidence>